<feature type="domain" description="DUF6534" evidence="3">
    <location>
        <begin position="166"/>
        <end position="273"/>
    </location>
</feature>
<dbReference type="PANTHER" id="PTHR40465">
    <property type="entry name" value="CHROMOSOME 1, WHOLE GENOME SHOTGUN SEQUENCE"/>
    <property type="match status" value="1"/>
</dbReference>
<feature type="transmembrane region" description="Helical" evidence="2">
    <location>
        <begin position="202"/>
        <end position="225"/>
    </location>
</feature>
<feature type="transmembrane region" description="Helical" evidence="2">
    <location>
        <begin position="122"/>
        <end position="145"/>
    </location>
</feature>
<feature type="transmembrane region" description="Helical" evidence="2">
    <location>
        <begin position="160"/>
        <end position="181"/>
    </location>
</feature>
<feature type="transmembrane region" description="Helical" evidence="2">
    <location>
        <begin position="12"/>
        <end position="34"/>
    </location>
</feature>
<keyword evidence="2" id="KW-0472">Membrane</keyword>
<dbReference type="AlphaFoldDB" id="A0A284REA5"/>
<accession>A0A284REA5</accession>
<dbReference type="Pfam" id="PF20152">
    <property type="entry name" value="DUF6534"/>
    <property type="match status" value="1"/>
</dbReference>
<feature type="compositionally biased region" description="Basic and acidic residues" evidence="1">
    <location>
        <begin position="334"/>
        <end position="347"/>
    </location>
</feature>
<keyword evidence="2" id="KW-0812">Transmembrane</keyword>
<evidence type="ECO:0000256" key="2">
    <source>
        <dbReference type="SAM" id="Phobius"/>
    </source>
</evidence>
<proteinExistence type="predicted"/>
<dbReference type="STRING" id="47428.A0A284REA5"/>
<dbReference type="EMBL" id="FUEG01000007">
    <property type="protein sequence ID" value="SJL07055.1"/>
    <property type="molecule type" value="Genomic_DNA"/>
</dbReference>
<dbReference type="Proteomes" id="UP000219338">
    <property type="component" value="Unassembled WGS sequence"/>
</dbReference>
<evidence type="ECO:0000313" key="4">
    <source>
        <dbReference type="EMBL" id="SJL07055.1"/>
    </source>
</evidence>
<feature type="transmembrane region" description="Helical" evidence="2">
    <location>
        <begin position="46"/>
        <end position="71"/>
    </location>
</feature>
<gene>
    <name evidence="4" type="ORF">ARMOST_10398</name>
</gene>
<reference evidence="5" key="1">
    <citation type="journal article" date="2017" name="Nat. Ecol. Evol.">
        <title>Genome expansion and lineage-specific genetic innovations in the forest pathogenic fungi Armillaria.</title>
        <authorList>
            <person name="Sipos G."/>
            <person name="Prasanna A.N."/>
            <person name="Walter M.C."/>
            <person name="O'Connor E."/>
            <person name="Balint B."/>
            <person name="Krizsan K."/>
            <person name="Kiss B."/>
            <person name="Hess J."/>
            <person name="Varga T."/>
            <person name="Slot J."/>
            <person name="Riley R."/>
            <person name="Boka B."/>
            <person name="Rigling D."/>
            <person name="Barry K."/>
            <person name="Lee J."/>
            <person name="Mihaltcheva S."/>
            <person name="LaButti K."/>
            <person name="Lipzen A."/>
            <person name="Waldron R."/>
            <person name="Moloney N.M."/>
            <person name="Sperisen C."/>
            <person name="Kredics L."/>
            <person name="Vagvoelgyi C."/>
            <person name="Patrignani A."/>
            <person name="Fitzpatrick D."/>
            <person name="Nagy I."/>
            <person name="Doyle S."/>
            <person name="Anderson J.B."/>
            <person name="Grigoriev I.V."/>
            <person name="Gueldener U."/>
            <person name="Muensterkoetter M."/>
            <person name="Nagy L.G."/>
        </authorList>
    </citation>
    <scope>NUCLEOTIDE SEQUENCE [LARGE SCALE GENOMIC DNA]</scope>
    <source>
        <strain evidence="5">C18/9</strain>
    </source>
</reference>
<evidence type="ECO:0000313" key="5">
    <source>
        <dbReference type="Proteomes" id="UP000219338"/>
    </source>
</evidence>
<name>A0A284REA5_ARMOS</name>
<keyword evidence="5" id="KW-1185">Reference proteome</keyword>
<dbReference type="OrthoDB" id="2895061at2759"/>
<dbReference type="InterPro" id="IPR045339">
    <property type="entry name" value="DUF6534"/>
</dbReference>
<evidence type="ECO:0000259" key="3">
    <source>
        <dbReference type="Pfam" id="PF20152"/>
    </source>
</evidence>
<sequence>MSTDISSTMGAIYIGATVATAFWGITAMQSMTYFSRFPNDWWFYRCAVGLLWIVDTLYLIFCAHALYYYLIKNFANPQALTTIVWSFKTDIMFLGLLILLVDIVYAVRIWMLGRFFHKTVPWLIAVVIAATTAVVINEIHAIFTIKTYQDAAKVSKSIEALLGTTAGVDILICGAMSYYLLKSRSVSNFSSTSKPLLVLSRFVVVSGLATTICALTILITVSIFFSCPGSRPPDARILQFVAIPGSLVSTGIATPLPRVYLNSLLAMLNMRNSHQENIVISSSGGGGSLPSTALASMRFKARSTVATDIQTQEQDISVPMADLRSSRSSVEPTHVPDIKARGLDSPC</sequence>
<feature type="transmembrane region" description="Helical" evidence="2">
    <location>
        <begin position="91"/>
        <end position="110"/>
    </location>
</feature>
<keyword evidence="2" id="KW-1133">Transmembrane helix</keyword>
<feature type="region of interest" description="Disordered" evidence="1">
    <location>
        <begin position="316"/>
        <end position="347"/>
    </location>
</feature>
<dbReference type="PANTHER" id="PTHR40465:SF1">
    <property type="entry name" value="DUF6534 DOMAIN-CONTAINING PROTEIN"/>
    <property type="match status" value="1"/>
</dbReference>
<evidence type="ECO:0000256" key="1">
    <source>
        <dbReference type="SAM" id="MobiDB-lite"/>
    </source>
</evidence>
<organism evidence="4 5">
    <name type="scientific">Armillaria ostoyae</name>
    <name type="common">Armillaria root rot fungus</name>
    <dbReference type="NCBI Taxonomy" id="47428"/>
    <lineage>
        <taxon>Eukaryota</taxon>
        <taxon>Fungi</taxon>
        <taxon>Dikarya</taxon>
        <taxon>Basidiomycota</taxon>
        <taxon>Agaricomycotina</taxon>
        <taxon>Agaricomycetes</taxon>
        <taxon>Agaricomycetidae</taxon>
        <taxon>Agaricales</taxon>
        <taxon>Marasmiineae</taxon>
        <taxon>Physalacriaceae</taxon>
        <taxon>Armillaria</taxon>
    </lineage>
</organism>
<dbReference type="OMA" id="FCAHALY"/>
<feature type="transmembrane region" description="Helical" evidence="2">
    <location>
        <begin position="237"/>
        <end position="261"/>
    </location>
</feature>
<protein>
    <recommendedName>
        <fullName evidence="3">DUF6534 domain-containing protein</fullName>
    </recommendedName>
</protein>